<dbReference type="GO" id="GO:0006082">
    <property type="term" value="P:organic acid metabolic process"/>
    <property type="evidence" value="ECO:0007669"/>
    <property type="project" value="TreeGrafter"/>
</dbReference>
<dbReference type="Proteomes" id="UP000887574">
    <property type="component" value="Unplaced"/>
</dbReference>
<dbReference type="SUPFAM" id="SSF48264">
    <property type="entry name" value="Cytochrome P450"/>
    <property type="match status" value="1"/>
</dbReference>
<accession>A0A915E0V1</accession>
<keyword evidence="6" id="KW-0560">Oxidoreductase</keyword>
<dbReference type="CDD" id="cd19438">
    <property type="entry name" value="lipocalin_Blc-like"/>
    <property type="match status" value="1"/>
</dbReference>
<comment type="similarity">
    <text evidence="1 6">Belongs to the cytochrome P450 family.</text>
</comment>
<dbReference type="GO" id="GO:0005506">
    <property type="term" value="F:iron ion binding"/>
    <property type="evidence" value="ECO:0007669"/>
    <property type="project" value="InterPro"/>
</dbReference>
<dbReference type="GO" id="GO:0016712">
    <property type="term" value="F:oxidoreductase activity, acting on paired donors, with incorporation or reduction of molecular oxygen, reduced flavin or flavoprotein as one donor, and incorporation of one atom of oxygen"/>
    <property type="evidence" value="ECO:0007669"/>
    <property type="project" value="TreeGrafter"/>
</dbReference>
<evidence type="ECO:0000256" key="4">
    <source>
        <dbReference type="ARBA" id="ARBA00023033"/>
    </source>
</evidence>
<dbReference type="InterPro" id="IPR050182">
    <property type="entry name" value="Cytochrome_P450_fam2"/>
</dbReference>
<dbReference type="PRINTS" id="PR00385">
    <property type="entry name" value="P450"/>
</dbReference>
<comment type="cofactor">
    <cofactor evidence="5">
        <name>heme</name>
        <dbReference type="ChEBI" id="CHEBI:30413"/>
    </cofactor>
</comment>
<dbReference type="GO" id="GO:0006805">
    <property type="term" value="P:xenobiotic metabolic process"/>
    <property type="evidence" value="ECO:0007669"/>
    <property type="project" value="TreeGrafter"/>
</dbReference>
<feature type="signal peptide" evidence="7">
    <location>
        <begin position="1"/>
        <end position="18"/>
    </location>
</feature>
<feature type="chain" id="PRO_5037504272" evidence="7">
    <location>
        <begin position="19"/>
        <end position="541"/>
    </location>
</feature>
<dbReference type="PANTHER" id="PTHR24300">
    <property type="entry name" value="CYTOCHROME P450 508A4-RELATED"/>
    <property type="match status" value="1"/>
</dbReference>
<evidence type="ECO:0000256" key="5">
    <source>
        <dbReference type="PIRSR" id="PIRSR602401-1"/>
    </source>
</evidence>
<keyword evidence="5 6" id="KW-0349">Heme</keyword>
<dbReference type="SUPFAM" id="SSF50814">
    <property type="entry name" value="Lipocalins"/>
    <property type="match status" value="1"/>
</dbReference>
<protein>
    <submittedName>
        <fullName evidence="10">Lipocalin/cytosolic fatty-acid binding domain-containing protein</fullName>
    </submittedName>
</protein>
<feature type="domain" description="Lipocalin/cytosolic fatty-acid binding" evidence="8">
    <location>
        <begin position="33"/>
        <end position="180"/>
    </location>
</feature>
<dbReference type="PROSITE" id="PS00213">
    <property type="entry name" value="LIPOCALIN"/>
    <property type="match status" value="1"/>
</dbReference>
<organism evidence="9 10">
    <name type="scientific">Ditylenchus dipsaci</name>
    <dbReference type="NCBI Taxonomy" id="166011"/>
    <lineage>
        <taxon>Eukaryota</taxon>
        <taxon>Metazoa</taxon>
        <taxon>Ecdysozoa</taxon>
        <taxon>Nematoda</taxon>
        <taxon>Chromadorea</taxon>
        <taxon>Rhabditida</taxon>
        <taxon>Tylenchina</taxon>
        <taxon>Tylenchomorpha</taxon>
        <taxon>Sphaerularioidea</taxon>
        <taxon>Anguinidae</taxon>
        <taxon>Anguininae</taxon>
        <taxon>Ditylenchus</taxon>
    </lineage>
</organism>
<reference evidence="10" key="1">
    <citation type="submission" date="2022-11" db="UniProtKB">
        <authorList>
            <consortium name="WormBaseParasite"/>
        </authorList>
    </citation>
    <scope>IDENTIFICATION</scope>
</reference>
<dbReference type="Pfam" id="PF08212">
    <property type="entry name" value="Lipocalin_2"/>
    <property type="match status" value="1"/>
</dbReference>
<name>A0A915E0V1_9BILA</name>
<evidence type="ECO:0000256" key="1">
    <source>
        <dbReference type="ARBA" id="ARBA00010617"/>
    </source>
</evidence>
<dbReference type="Gene3D" id="2.40.128.20">
    <property type="match status" value="1"/>
</dbReference>
<dbReference type="PROSITE" id="PS00086">
    <property type="entry name" value="CYTOCHROME_P450"/>
    <property type="match status" value="1"/>
</dbReference>
<dbReference type="WBParaSite" id="jg25757.2">
    <property type="protein sequence ID" value="jg25757.2"/>
    <property type="gene ID" value="jg25757"/>
</dbReference>
<evidence type="ECO:0000256" key="3">
    <source>
        <dbReference type="ARBA" id="ARBA00023004"/>
    </source>
</evidence>
<dbReference type="InterPro" id="IPR002401">
    <property type="entry name" value="Cyt_P450_E_grp-I"/>
</dbReference>
<evidence type="ECO:0000256" key="2">
    <source>
        <dbReference type="ARBA" id="ARBA00022723"/>
    </source>
</evidence>
<evidence type="ECO:0000256" key="6">
    <source>
        <dbReference type="RuleBase" id="RU000461"/>
    </source>
</evidence>
<keyword evidence="3 5" id="KW-0408">Iron</keyword>
<dbReference type="GO" id="GO:0005737">
    <property type="term" value="C:cytoplasm"/>
    <property type="evidence" value="ECO:0007669"/>
    <property type="project" value="TreeGrafter"/>
</dbReference>
<keyword evidence="4 6" id="KW-0503">Monooxygenase</keyword>
<dbReference type="InterPro" id="IPR022272">
    <property type="entry name" value="Lipocalin_CS"/>
</dbReference>
<evidence type="ECO:0000313" key="10">
    <source>
        <dbReference type="WBParaSite" id="jg25757.2"/>
    </source>
</evidence>
<evidence type="ECO:0000256" key="7">
    <source>
        <dbReference type="SAM" id="SignalP"/>
    </source>
</evidence>
<evidence type="ECO:0000259" key="8">
    <source>
        <dbReference type="Pfam" id="PF08212"/>
    </source>
</evidence>
<proteinExistence type="inferred from homology"/>
<dbReference type="InterPro" id="IPR001128">
    <property type="entry name" value="Cyt_P450"/>
</dbReference>
<dbReference type="Pfam" id="PF00067">
    <property type="entry name" value="p450"/>
    <property type="match status" value="2"/>
</dbReference>
<evidence type="ECO:0000313" key="9">
    <source>
        <dbReference type="Proteomes" id="UP000887574"/>
    </source>
</evidence>
<dbReference type="InterPro" id="IPR047202">
    <property type="entry name" value="Lipocalin_Blc-like_dom"/>
</dbReference>
<dbReference type="PANTHER" id="PTHR24300:SF375">
    <property type="entry name" value="CYTOCHROME P450 FAMILY"/>
    <property type="match status" value="1"/>
</dbReference>
<dbReference type="Gene3D" id="1.10.630.10">
    <property type="entry name" value="Cytochrome P450"/>
    <property type="match status" value="2"/>
</dbReference>
<dbReference type="AlphaFoldDB" id="A0A915E0V1"/>
<feature type="binding site" description="axial binding residue" evidence="5">
    <location>
        <position position="487"/>
    </location>
    <ligand>
        <name>heme</name>
        <dbReference type="ChEBI" id="CHEBI:30413"/>
    </ligand>
    <ligandPart>
        <name>Fe</name>
        <dbReference type="ChEBI" id="CHEBI:18248"/>
    </ligandPart>
</feature>
<dbReference type="GO" id="GO:0020037">
    <property type="term" value="F:heme binding"/>
    <property type="evidence" value="ECO:0007669"/>
    <property type="project" value="InterPro"/>
</dbReference>
<keyword evidence="7" id="KW-0732">Signal</keyword>
<keyword evidence="2 5" id="KW-0479">Metal-binding</keyword>
<dbReference type="InterPro" id="IPR012674">
    <property type="entry name" value="Calycin"/>
</dbReference>
<dbReference type="PRINTS" id="PR00463">
    <property type="entry name" value="EP450I"/>
</dbReference>
<sequence>MLLRGLCFVLLGLISASAASNSSAMPVTTVSSINLTQYMGKWYEIARLPNRFQKESEGSVVWANYFLNADGTVNVHNAVDYKDGTNQSVDGVGRCPDPKNYPAQLEVTFVPSWLRWIPFVWGKYWVIGLDTDYKWSVVGHPSRSYFWILAREPKLANSTFEQAKANATSMGYDLSNLIITGTIVFNLVSINQREKKSATGSNSLPLVGNLWTIMNNQPGERQFLKWSREYGPIYTYWVGELPVVCITDFNKIIETFQKDGETYAGRYNAAEMDKLLKGGTAGVIFTEGELWRDQRRFTLHVLRDFGLGKNLMQENVLSEVDALIFKIDAENEKGKTEHNVHSHIDMAVGSIINKLLFGYRYSEEKVKQDKLGEPHYYTALIFGWLDSSGNNKHYTSLGVIQGDRQITLADRPNLPFTNAVVNETQRVCNLVPQNKGTCILPQISAVLCNDDIFQNAEKFDPNRFLDVNGQLKKCDELIPFSVGKRQCLGEALARMELFLFLANIFNTFKVSACATPPSLTRSFGGTVQCPPYLCKMQRRHS</sequence>
<dbReference type="InterPro" id="IPR000566">
    <property type="entry name" value="Lipocln_cytosolic_FA-bd_dom"/>
</dbReference>
<keyword evidence="9" id="KW-1185">Reference proteome</keyword>
<dbReference type="InterPro" id="IPR036396">
    <property type="entry name" value="Cyt_P450_sf"/>
</dbReference>
<dbReference type="InterPro" id="IPR017972">
    <property type="entry name" value="Cyt_P450_CS"/>
</dbReference>